<gene>
    <name evidence="2" type="ORF">TSTA_078120</name>
</gene>
<dbReference type="STRING" id="441959.B8LWQ2"/>
<dbReference type="RefSeq" id="XP_002341836.1">
    <property type="nucleotide sequence ID" value="XM_002341795.1"/>
</dbReference>
<dbReference type="HOGENOM" id="CLU_083077_0_0_1"/>
<evidence type="ECO:0000313" key="2">
    <source>
        <dbReference type="EMBL" id="EED24449.1"/>
    </source>
</evidence>
<evidence type="ECO:0000256" key="1">
    <source>
        <dbReference type="SAM" id="MobiDB-lite"/>
    </source>
</evidence>
<proteinExistence type="predicted"/>
<dbReference type="Proteomes" id="UP000001745">
    <property type="component" value="Unassembled WGS sequence"/>
</dbReference>
<feature type="region of interest" description="Disordered" evidence="1">
    <location>
        <begin position="1"/>
        <end position="53"/>
    </location>
</feature>
<reference evidence="3" key="1">
    <citation type="journal article" date="2015" name="Genome Announc.">
        <title>Genome sequence of the AIDS-associated pathogen Penicillium marneffei (ATCC18224) and its near taxonomic relative Talaromyces stipitatus (ATCC10500).</title>
        <authorList>
            <person name="Nierman W.C."/>
            <person name="Fedorova-Abrams N.D."/>
            <person name="Andrianopoulos A."/>
        </authorList>
    </citation>
    <scope>NUCLEOTIDE SEQUENCE [LARGE SCALE GENOMIC DNA]</scope>
    <source>
        <strain evidence="3">ATCC 10500 / CBS 375.48 / QM 6759 / NRRL 1006</strain>
    </source>
</reference>
<dbReference type="GeneID" id="8101124"/>
<name>B8LWQ2_TALSN</name>
<dbReference type="OrthoDB" id="5305306at2759"/>
<keyword evidence="3" id="KW-1185">Reference proteome</keyword>
<feature type="compositionally biased region" description="Polar residues" evidence="1">
    <location>
        <begin position="24"/>
        <end position="34"/>
    </location>
</feature>
<dbReference type="OMA" id="NWKQRKP"/>
<accession>B8LWQ2</accession>
<sequence length="237" mass="26722">MGLSAGALPAQSQHSTLIREDTHSTLQERQSSTVSRDHEVPGGTGGSLTWVSDDTRERDNFRRMRSNIGYIAPKSPFVPADMNEWLVHRVETLEDNTGKMSRTITLRRREKASLCATDIQPALGGRRFGDFRSAVLAQTTIWRPDEAENPSRLQAPWPDSSERKHEGYQRVRSGYSRFPPLPRVPGNPTVNWKQRSPITAYDFDRVGQPVVPQDTATEHDWGMESLIGWSLLLEIDA</sequence>
<dbReference type="eggNOG" id="ENOG502T2GG">
    <property type="taxonomic scope" value="Eukaryota"/>
</dbReference>
<dbReference type="EMBL" id="EQ962652">
    <property type="protein sequence ID" value="EED24449.1"/>
    <property type="molecule type" value="Genomic_DNA"/>
</dbReference>
<evidence type="ECO:0000313" key="3">
    <source>
        <dbReference type="Proteomes" id="UP000001745"/>
    </source>
</evidence>
<dbReference type="PhylomeDB" id="B8LWQ2"/>
<dbReference type="InParanoid" id="B8LWQ2"/>
<dbReference type="VEuPathDB" id="FungiDB:TSTA_078120"/>
<protein>
    <submittedName>
        <fullName evidence="2">Uncharacterized protein</fullName>
    </submittedName>
</protein>
<organism evidence="2 3">
    <name type="scientific">Talaromyces stipitatus (strain ATCC 10500 / CBS 375.48 / QM 6759 / NRRL 1006)</name>
    <name type="common">Penicillium stipitatum</name>
    <dbReference type="NCBI Taxonomy" id="441959"/>
    <lineage>
        <taxon>Eukaryota</taxon>
        <taxon>Fungi</taxon>
        <taxon>Dikarya</taxon>
        <taxon>Ascomycota</taxon>
        <taxon>Pezizomycotina</taxon>
        <taxon>Eurotiomycetes</taxon>
        <taxon>Eurotiomycetidae</taxon>
        <taxon>Eurotiales</taxon>
        <taxon>Trichocomaceae</taxon>
        <taxon>Talaromyces</taxon>
        <taxon>Talaromyces sect. Talaromyces</taxon>
    </lineage>
</organism>
<dbReference type="AlphaFoldDB" id="B8LWQ2"/>